<keyword evidence="3" id="KW-1185">Reference proteome</keyword>
<protein>
    <recommendedName>
        <fullName evidence="1">NAD(P)-binding domain-containing protein</fullName>
    </recommendedName>
</protein>
<dbReference type="Pfam" id="PF13460">
    <property type="entry name" value="NAD_binding_10"/>
    <property type="match status" value="1"/>
</dbReference>
<proteinExistence type="predicted"/>
<reference evidence="3" key="1">
    <citation type="submission" date="2015-07" db="EMBL/GenBank/DDBJ databases">
        <title>Fjat-14235 jcm11544.</title>
        <authorList>
            <person name="Liu B."/>
            <person name="Wang J."/>
            <person name="Zhu Y."/>
            <person name="Liu G."/>
            <person name="Chen Q."/>
            <person name="Chen Z."/>
            <person name="Lan J."/>
            <person name="Che J."/>
            <person name="Ge C."/>
            <person name="Shi H."/>
            <person name="Pan Z."/>
            <person name="Liu X."/>
        </authorList>
    </citation>
    <scope>NUCLEOTIDE SEQUENCE [LARGE SCALE GENOMIC DNA]</scope>
    <source>
        <strain evidence="3">JCM 11544</strain>
    </source>
</reference>
<evidence type="ECO:0000313" key="2">
    <source>
        <dbReference type="EMBL" id="KON83089.1"/>
    </source>
</evidence>
<dbReference type="PANTHER" id="PTHR43355:SF2">
    <property type="entry name" value="FLAVIN REDUCTASE (NADPH)"/>
    <property type="match status" value="1"/>
</dbReference>
<dbReference type="InterPro" id="IPR051606">
    <property type="entry name" value="Polyketide_Oxido-like"/>
</dbReference>
<dbReference type="GO" id="GO:0042602">
    <property type="term" value="F:riboflavin reductase (NADPH) activity"/>
    <property type="evidence" value="ECO:0007669"/>
    <property type="project" value="TreeGrafter"/>
</dbReference>
<dbReference type="SUPFAM" id="SSF51735">
    <property type="entry name" value="NAD(P)-binding Rossmann-fold domains"/>
    <property type="match status" value="1"/>
</dbReference>
<sequence>MKIIVFGATGATGTEVMKQAKERGLDVTAFVRDPAKLPDHSTFIQGDATDRQAVQAALQGQDAVISCLGASGLGKTTQLSIMTGHILSGMQLHGAKSIHYVASAGIDHEITGLQGKLAQFILRNVLKDHREAVSLIKDSGFRYTIARPMQLINGPFTGDYRTHPASIPEGGRKISRADVAHFLLESLHHDAYTNASIGLAY</sequence>
<dbReference type="PATRIC" id="fig|189381.12.peg.3501"/>
<dbReference type="GO" id="GO:0004074">
    <property type="term" value="F:biliverdin reductase [NAD(P)H] activity"/>
    <property type="evidence" value="ECO:0007669"/>
    <property type="project" value="TreeGrafter"/>
</dbReference>
<feature type="domain" description="NAD(P)-binding" evidence="1">
    <location>
        <begin position="7"/>
        <end position="189"/>
    </location>
</feature>
<name>A0A0M0FZW0_9BACI</name>
<dbReference type="PANTHER" id="PTHR43355">
    <property type="entry name" value="FLAVIN REDUCTASE (NADPH)"/>
    <property type="match status" value="1"/>
</dbReference>
<dbReference type="InterPro" id="IPR036291">
    <property type="entry name" value="NAD(P)-bd_dom_sf"/>
</dbReference>
<comment type="caution">
    <text evidence="2">The sequence shown here is derived from an EMBL/GenBank/DDBJ whole genome shotgun (WGS) entry which is preliminary data.</text>
</comment>
<dbReference type="OrthoDB" id="9785372at2"/>
<dbReference type="Gene3D" id="3.40.50.720">
    <property type="entry name" value="NAD(P)-binding Rossmann-like Domain"/>
    <property type="match status" value="1"/>
</dbReference>
<dbReference type="Proteomes" id="UP000037405">
    <property type="component" value="Unassembled WGS sequence"/>
</dbReference>
<accession>A0A0M0FZW0</accession>
<dbReference type="CDD" id="cd05244">
    <property type="entry name" value="BVR-B_like_SDR_a"/>
    <property type="match status" value="1"/>
</dbReference>
<dbReference type="STRING" id="189381.GCA_900166615_00248"/>
<evidence type="ECO:0000313" key="3">
    <source>
        <dbReference type="Proteomes" id="UP000037405"/>
    </source>
</evidence>
<dbReference type="RefSeq" id="WP_053429717.1">
    <property type="nucleotide sequence ID" value="NZ_LGUE01000008.1"/>
</dbReference>
<dbReference type="EMBL" id="LGUE01000008">
    <property type="protein sequence ID" value="KON83089.1"/>
    <property type="molecule type" value="Genomic_DNA"/>
</dbReference>
<evidence type="ECO:0000259" key="1">
    <source>
        <dbReference type="Pfam" id="PF13460"/>
    </source>
</evidence>
<organism evidence="2 3">
    <name type="scientific">Rossellomorea marisflavi</name>
    <dbReference type="NCBI Taxonomy" id="189381"/>
    <lineage>
        <taxon>Bacteria</taxon>
        <taxon>Bacillati</taxon>
        <taxon>Bacillota</taxon>
        <taxon>Bacilli</taxon>
        <taxon>Bacillales</taxon>
        <taxon>Bacillaceae</taxon>
        <taxon>Rossellomorea</taxon>
    </lineage>
</organism>
<gene>
    <name evidence="2" type="ORF">AF331_19845</name>
</gene>
<dbReference type="AlphaFoldDB" id="A0A0M0FZW0"/>
<dbReference type="InterPro" id="IPR016040">
    <property type="entry name" value="NAD(P)-bd_dom"/>
</dbReference>